<dbReference type="EMBL" id="NGKB01000004">
    <property type="protein sequence ID" value="RSU15960.1"/>
    <property type="molecule type" value="Genomic_DNA"/>
</dbReference>
<sequence length="80" mass="9249">MITKKTVMLFLMFYFLLIGGCSLSNKPKSLEETIKNKAFTYELLDTNGKTINDKCGVIYFPYHDKYFYNTGTNSLEKAIE</sequence>
<evidence type="ECO:0000313" key="2">
    <source>
        <dbReference type="Proteomes" id="UP000288028"/>
    </source>
</evidence>
<evidence type="ECO:0000313" key="1">
    <source>
        <dbReference type="EMBL" id="RSU15960.1"/>
    </source>
</evidence>
<keyword evidence="2" id="KW-1185">Reference proteome</keyword>
<reference evidence="1 2" key="1">
    <citation type="submission" date="2017-05" db="EMBL/GenBank/DDBJ databases">
        <title>Vagococcus spp. assemblies.</title>
        <authorList>
            <person name="Gulvik C.A."/>
        </authorList>
    </citation>
    <scope>NUCLEOTIDE SEQUENCE [LARGE SCALE GENOMIC DNA]</scope>
    <source>
        <strain evidence="1 2">SS1714</strain>
    </source>
</reference>
<protein>
    <submittedName>
        <fullName evidence="1">Uncharacterized protein</fullName>
    </submittedName>
</protein>
<dbReference type="OrthoDB" id="9927666at2"/>
<dbReference type="Proteomes" id="UP000288028">
    <property type="component" value="Unassembled WGS sequence"/>
</dbReference>
<dbReference type="RefSeq" id="WP_126792925.1">
    <property type="nucleotide sequence ID" value="NZ_CP060720.1"/>
</dbReference>
<gene>
    <name evidence="1" type="ORF">CBF28_05900</name>
</gene>
<dbReference type="GeneID" id="95581828"/>
<proteinExistence type="predicted"/>
<name>A0A430B6L4_9ENTE</name>
<accession>A0A430B6L4</accession>
<dbReference type="AlphaFoldDB" id="A0A430B6L4"/>
<dbReference type="PROSITE" id="PS51257">
    <property type="entry name" value="PROKAR_LIPOPROTEIN"/>
    <property type="match status" value="1"/>
</dbReference>
<comment type="caution">
    <text evidence="1">The sequence shown here is derived from an EMBL/GenBank/DDBJ whole genome shotgun (WGS) entry which is preliminary data.</text>
</comment>
<organism evidence="1 2">
    <name type="scientific">Vagococcus carniphilus</name>
    <dbReference type="NCBI Taxonomy" id="218144"/>
    <lineage>
        <taxon>Bacteria</taxon>
        <taxon>Bacillati</taxon>
        <taxon>Bacillota</taxon>
        <taxon>Bacilli</taxon>
        <taxon>Lactobacillales</taxon>
        <taxon>Enterococcaceae</taxon>
        <taxon>Vagococcus</taxon>
    </lineage>
</organism>